<comment type="caution">
    <text evidence="1">The sequence shown here is derived from an EMBL/GenBank/DDBJ whole genome shotgun (WGS) entry which is preliminary data.</text>
</comment>
<sequence>MKSPSSSTSPPSLVAPMTMLPKAWWPTVPAATSNSVSTVASPSLMLRGSALSCDDESAAAVQLNML</sequence>
<organism evidence="1 2">
    <name type="scientific">Persea americana</name>
    <name type="common">Avocado</name>
    <dbReference type="NCBI Taxonomy" id="3435"/>
    <lineage>
        <taxon>Eukaryota</taxon>
        <taxon>Viridiplantae</taxon>
        <taxon>Streptophyta</taxon>
        <taxon>Embryophyta</taxon>
        <taxon>Tracheophyta</taxon>
        <taxon>Spermatophyta</taxon>
        <taxon>Magnoliopsida</taxon>
        <taxon>Magnoliidae</taxon>
        <taxon>Laurales</taxon>
        <taxon>Lauraceae</taxon>
        <taxon>Persea</taxon>
    </lineage>
</organism>
<dbReference type="EMBL" id="CM056810">
    <property type="protein sequence ID" value="KAJ8643973.1"/>
    <property type="molecule type" value="Genomic_DNA"/>
</dbReference>
<accession>A0ACC2MEE8</accession>
<protein>
    <submittedName>
        <fullName evidence="1">Uncharacterized protein</fullName>
    </submittedName>
</protein>
<evidence type="ECO:0000313" key="2">
    <source>
        <dbReference type="Proteomes" id="UP001234297"/>
    </source>
</evidence>
<keyword evidence="2" id="KW-1185">Reference proteome</keyword>
<evidence type="ECO:0000313" key="1">
    <source>
        <dbReference type="EMBL" id="KAJ8643973.1"/>
    </source>
</evidence>
<name>A0ACC2MEE8_PERAE</name>
<reference evidence="1 2" key="1">
    <citation type="journal article" date="2022" name="Hortic Res">
        <title>A haplotype resolved chromosomal level avocado genome allows analysis of novel avocado genes.</title>
        <authorList>
            <person name="Nath O."/>
            <person name="Fletcher S.J."/>
            <person name="Hayward A."/>
            <person name="Shaw L.M."/>
            <person name="Masouleh A.K."/>
            <person name="Furtado A."/>
            <person name="Henry R.J."/>
            <person name="Mitter N."/>
        </authorList>
    </citation>
    <scope>NUCLEOTIDE SEQUENCE [LARGE SCALE GENOMIC DNA]</scope>
    <source>
        <strain evidence="2">cv. Hass</strain>
    </source>
</reference>
<dbReference type="Proteomes" id="UP001234297">
    <property type="component" value="Chromosome 2"/>
</dbReference>
<gene>
    <name evidence="1" type="ORF">MRB53_005721</name>
</gene>
<proteinExistence type="predicted"/>